<gene>
    <name evidence="1" type="ORF">F4821DRAFT_139102</name>
</gene>
<dbReference type="EMBL" id="MU394319">
    <property type="protein sequence ID" value="KAI6086015.1"/>
    <property type="molecule type" value="Genomic_DNA"/>
</dbReference>
<name>A0ACC0D0D1_9PEZI</name>
<proteinExistence type="predicted"/>
<sequence>MEYKYHPLPAGSNEIRILTLYPGEKSDGIEVALHHVSFREDKPSSFEALSYVWGSPADPVSITITRTVLGSGSAINHNPSRPLLVTRNLGVALKHLRDHVKPRTLWIDAICIDQSSTSERSQQVQRMDKIYQCAARVVVWLGSEANNSNAIMEILAEMGSSIHLDWATHVCEPSVPSSQYNLLENKIRGNGGAALAALSHLLARPWFERLWVVQEAKLSNSESIVKCGQSTMRWDIFLKGIIGIYSDSDLAKATLSARLLAIMDLYFDVKQRMRLEELLNNTQPLQCSNHRDKIYAIMGLISEPLSIRVDYDLPVSEVYEDVFRRYLAHKRTLDLLTWCELNKNSPRQPTWVPDWSAPRMTNPMENQLVSFGGEADAVFSENGALRLAAIPCTSIVGRTLAYSLDINGDASLRDFISRIFELLGVGYKDLTEHLYKTGCIFLEALCGSLNCLDFQVEFEPRRSGIPDLDECISDLLDFLNPRKRRQSGAQDSDFFLVRRYASRRPFITTREGYFGLGPPDTKPGDVVYSILGCRSLMVLRPCTGNKFEVIGECYLHGMDPGMMILGPYPNAFKLVLKYDEATDSWHTRHRNKTTGLLSVIDPRLRSLGIYKIEGEPDEAPAFDAECLANAGIKLEHIYLV</sequence>
<organism evidence="1 2">
    <name type="scientific">Hypoxylon rubiginosum</name>
    <dbReference type="NCBI Taxonomy" id="110542"/>
    <lineage>
        <taxon>Eukaryota</taxon>
        <taxon>Fungi</taxon>
        <taxon>Dikarya</taxon>
        <taxon>Ascomycota</taxon>
        <taxon>Pezizomycotina</taxon>
        <taxon>Sordariomycetes</taxon>
        <taxon>Xylariomycetidae</taxon>
        <taxon>Xylariales</taxon>
        <taxon>Hypoxylaceae</taxon>
        <taxon>Hypoxylon</taxon>
    </lineage>
</organism>
<protein>
    <submittedName>
        <fullName evidence="1">Heterokaryon incompatibility protein-domain-containing protein</fullName>
    </submittedName>
</protein>
<evidence type="ECO:0000313" key="1">
    <source>
        <dbReference type="EMBL" id="KAI6086015.1"/>
    </source>
</evidence>
<evidence type="ECO:0000313" key="2">
    <source>
        <dbReference type="Proteomes" id="UP001497680"/>
    </source>
</evidence>
<comment type="caution">
    <text evidence="1">The sequence shown here is derived from an EMBL/GenBank/DDBJ whole genome shotgun (WGS) entry which is preliminary data.</text>
</comment>
<accession>A0ACC0D0D1</accession>
<dbReference type="Proteomes" id="UP001497680">
    <property type="component" value="Unassembled WGS sequence"/>
</dbReference>
<reference evidence="1 2" key="1">
    <citation type="journal article" date="2022" name="New Phytol.">
        <title>Ecological generalism drives hyperdiversity of secondary metabolite gene clusters in xylarialean endophytes.</title>
        <authorList>
            <person name="Franco M.E.E."/>
            <person name="Wisecaver J.H."/>
            <person name="Arnold A.E."/>
            <person name="Ju Y.M."/>
            <person name="Slot J.C."/>
            <person name="Ahrendt S."/>
            <person name="Moore L.P."/>
            <person name="Eastman K.E."/>
            <person name="Scott K."/>
            <person name="Konkel Z."/>
            <person name="Mondo S.J."/>
            <person name="Kuo A."/>
            <person name="Hayes R.D."/>
            <person name="Haridas S."/>
            <person name="Andreopoulos B."/>
            <person name="Riley R."/>
            <person name="LaButti K."/>
            <person name="Pangilinan J."/>
            <person name="Lipzen A."/>
            <person name="Amirebrahimi M."/>
            <person name="Yan J."/>
            <person name="Adam C."/>
            <person name="Keymanesh K."/>
            <person name="Ng V."/>
            <person name="Louie K."/>
            <person name="Northen T."/>
            <person name="Drula E."/>
            <person name="Henrissat B."/>
            <person name="Hsieh H.M."/>
            <person name="Youens-Clark K."/>
            <person name="Lutzoni F."/>
            <person name="Miadlikowska J."/>
            <person name="Eastwood D.C."/>
            <person name="Hamelin R.C."/>
            <person name="Grigoriev I.V."/>
            <person name="U'Ren J.M."/>
        </authorList>
    </citation>
    <scope>NUCLEOTIDE SEQUENCE [LARGE SCALE GENOMIC DNA]</scope>
    <source>
        <strain evidence="1 2">ER1909</strain>
    </source>
</reference>
<keyword evidence="2" id="KW-1185">Reference proteome</keyword>